<evidence type="ECO:0000256" key="1">
    <source>
        <dbReference type="ARBA" id="ARBA00010088"/>
    </source>
</evidence>
<dbReference type="PIRSF" id="PIRSF001112">
    <property type="entry name" value="Epoxide_hydrolase"/>
    <property type="match status" value="1"/>
</dbReference>
<evidence type="ECO:0000256" key="5">
    <source>
        <dbReference type="SAM" id="SignalP"/>
    </source>
</evidence>
<proteinExistence type="inferred from homology"/>
<dbReference type="PANTHER" id="PTHR21661:SF35">
    <property type="entry name" value="EPOXIDE HYDROLASE"/>
    <property type="match status" value="1"/>
</dbReference>
<feature type="chain" id="PRO_5042204787" evidence="5">
    <location>
        <begin position="20"/>
        <end position="409"/>
    </location>
</feature>
<comment type="similarity">
    <text evidence="1">Belongs to the peptidase S33 family.</text>
</comment>
<dbReference type="SUPFAM" id="SSF53474">
    <property type="entry name" value="alpha/beta-Hydrolases"/>
    <property type="match status" value="1"/>
</dbReference>
<comment type="caution">
    <text evidence="7">The sequence shown here is derived from an EMBL/GenBank/DDBJ whole genome shotgun (WGS) entry which is preliminary data.</text>
</comment>
<evidence type="ECO:0000313" key="7">
    <source>
        <dbReference type="EMBL" id="KAJ7761029.1"/>
    </source>
</evidence>
<gene>
    <name evidence="7" type="ORF">B0H16DRAFT_1456299</name>
</gene>
<feature type="active site" description="Proton donor" evidence="4">
    <location>
        <position position="328"/>
    </location>
</feature>
<evidence type="ECO:0000259" key="6">
    <source>
        <dbReference type="Pfam" id="PF06441"/>
    </source>
</evidence>
<feature type="active site" description="Proton acceptor" evidence="4">
    <location>
        <position position="386"/>
    </location>
</feature>
<evidence type="ECO:0000256" key="2">
    <source>
        <dbReference type="ARBA" id="ARBA00022797"/>
    </source>
</evidence>
<evidence type="ECO:0000313" key="8">
    <source>
        <dbReference type="Proteomes" id="UP001215598"/>
    </source>
</evidence>
<dbReference type="GO" id="GO:0097176">
    <property type="term" value="P:epoxide metabolic process"/>
    <property type="evidence" value="ECO:0007669"/>
    <property type="project" value="TreeGrafter"/>
</dbReference>
<sequence>MVNIALVVFTAFTTIDLSAEVPRLKFLVNNTRLPAKALYPSVGEEEGTGLEFLRDLQTQWLTSFDWEAQQAELNQFQQFTVNIEGQTVHFVHEKSEDPNAIPLVLLHGWPVRVWLTDFSGSFHEFLPVIKPLTESSLVNGTNVSYNVVVPELPGFLFSSPPPLNWTVADTARIFNTLMTEVLGYETYAVHGTDWGCGVGYSLYSDFNSTVRALQLVLLPFLPLSPEEIAANNITLTAVEEVSEQRAVAWTTSDWGYFKEQSTKLQPNDLGLALYDSPVGQLAWIAGKYKRWSDPRAGTPPSLLDHTAILTAVSLYYLADSFLSSIWIYEQNSNVLNPVYGKGPTDAPLLFSQYEYSIGFWPEQYCRKGREFSVLYRLRAVHDLGGHWAGLHNPPALIGDLRAMAHYFSA</sequence>
<dbReference type="Gene3D" id="3.40.50.1820">
    <property type="entry name" value="alpha/beta hydrolase"/>
    <property type="match status" value="1"/>
</dbReference>
<keyword evidence="5" id="KW-0732">Signal</keyword>
<dbReference type="PANTHER" id="PTHR21661">
    <property type="entry name" value="EPOXIDE HYDROLASE 1-RELATED"/>
    <property type="match status" value="1"/>
</dbReference>
<feature type="active site" description="Nucleophile" evidence="4">
    <location>
        <position position="193"/>
    </location>
</feature>
<evidence type="ECO:0000256" key="3">
    <source>
        <dbReference type="ARBA" id="ARBA00022801"/>
    </source>
</evidence>
<accession>A0AAD7NHB3</accession>
<feature type="signal peptide" evidence="5">
    <location>
        <begin position="1"/>
        <end position="19"/>
    </location>
</feature>
<feature type="domain" description="Epoxide hydrolase N-terminal" evidence="6">
    <location>
        <begin position="19"/>
        <end position="113"/>
    </location>
</feature>
<evidence type="ECO:0000256" key="4">
    <source>
        <dbReference type="PIRSR" id="PIRSR001112-1"/>
    </source>
</evidence>
<name>A0AAD7NHB3_9AGAR</name>
<dbReference type="Pfam" id="PF06441">
    <property type="entry name" value="EHN"/>
    <property type="match status" value="1"/>
</dbReference>
<keyword evidence="8" id="KW-1185">Reference proteome</keyword>
<dbReference type="GO" id="GO:0004301">
    <property type="term" value="F:epoxide hydrolase activity"/>
    <property type="evidence" value="ECO:0007669"/>
    <property type="project" value="TreeGrafter"/>
</dbReference>
<dbReference type="Proteomes" id="UP001215598">
    <property type="component" value="Unassembled WGS sequence"/>
</dbReference>
<dbReference type="EMBL" id="JARKIB010000036">
    <property type="protein sequence ID" value="KAJ7761029.1"/>
    <property type="molecule type" value="Genomic_DNA"/>
</dbReference>
<protein>
    <submittedName>
        <fullName evidence="7">Alpha/Beta hydrolase protein</fullName>
    </submittedName>
</protein>
<reference evidence="7" key="1">
    <citation type="submission" date="2023-03" db="EMBL/GenBank/DDBJ databases">
        <title>Massive genome expansion in bonnet fungi (Mycena s.s.) driven by repeated elements and novel gene families across ecological guilds.</title>
        <authorList>
            <consortium name="Lawrence Berkeley National Laboratory"/>
            <person name="Harder C.B."/>
            <person name="Miyauchi S."/>
            <person name="Viragh M."/>
            <person name="Kuo A."/>
            <person name="Thoen E."/>
            <person name="Andreopoulos B."/>
            <person name="Lu D."/>
            <person name="Skrede I."/>
            <person name="Drula E."/>
            <person name="Henrissat B."/>
            <person name="Morin E."/>
            <person name="Kohler A."/>
            <person name="Barry K."/>
            <person name="LaButti K."/>
            <person name="Morin E."/>
            <person name="Salamov A."/>
            <person name="Lipzen A."/>
            <person name="Mereny Z."/>
            <person name="Hegedus B."/>
            <person name="Baldrian P."/>
            <person name="Stursova M."/>
            <person name="Weitz H."/>
            <person name="Taylor A."/>
            <person name="Grigoriev I.V."/>
            <person name="Nagy L.G."/>
            <person name="Martin F."/>
            <person name="Kauserud H."/>
        </authorList>
    </citation>
    <scope>NUCLEOTIDE SEQUENCE</scope>
    <source>
        <strain evidence="7">CBHHK182m</strain>
    </source>
</reference>
<keyword evidence="2" id="KW-0058">Aromatic hydrocarbons catabolism</keyword>
<dbReference type="AlphaFoldDB" id="A0AAD7NHB3"/>
<organism evidence="7 8">
    <name type="scientific">Mycena metata</name>
    <dbReference type="NCBI Taxonomy" id="1033252"/>
    <lineage>
        <taxon>Eukaryota</taxon>
        <taxon>Fungi</taxon>
        <taxon>Dikarya</taxon>
        <taxon>Basidiomycota</taxon>
        <taxon>Agaricomycotina</taxon>
        <taxon>Agaricomycetes</taxon>
        <taxon>Agaricomycetidae</taxon>
        <taxon>Agaricales</taxon>
        <taxon>Marasmiineae</taxon>
        <taxon>Mycenaceae</taxon>
        <taxon>Mycena</taxon>
    </lineage>
</organism>
<dbReference type="InterPro" id="IPR016292">
    <property type="entry name" value="Epoxide_hydrolase"/>
</dbReference>
<keyword evidence="3 7" id="KW-0378">Hydrolase</keyword>
<dbReference type="InterPro" id="IPR029058">
    <property type="entry name" value="AB_hydrolase_fold"/>
</dbReference>
<dbReference type="InterPro" id="IPR010497">
    <property type="entry name" value="Epoxide_hydro_N"/>
</dbReference>